<dbReference type="SMART" id="SM00829">
    <property type="entry name" value="PKS_ER"/>
    <property type="match status" value="1"/>
</dbReference>
<dbReference type="PANTHER" id="PTHR43677">
    <property type="entry name" value="SHORT-CHAIN DEHYDROGENASE/REDUCTASE"/>
    <property type="match status" value="1"/>
</dbReference>
<accession>A0A1H6R375</accession>
<dbReference type="InterPro" id="IPR036291">
    <property type="entry name" value="NAD(P)-bd_dom_sf"/>
</dbReference>
<protein>
    <submittedName>
        <fullName evidence="2">Acrylyl-CoA reductase (NADPH)</fullName>
    </submittedName>
</protein>
<keyword evidence="3" id="KW-1185">Reference proteome</keyword>
<dbReference type="EMBL" id="FNYH01000002">
    <property type="protein sequence ID" value="SEI46957.1"/>
    <property type="molecule type" value="Genomic_DNA"/>
</dbReference>
<dbReference type="InterPro" id="IPR013154">
    <property type="entry name" value="ADH-like_N"/>
</dbReference>
<dbReference type="Pfam" id="PF00107">
    <property type="entry name" value="ADH_zinc_N"/>
    <property type="match status" value="1"/>
</dbReference>
<dbReference type="RefSeq" id="WP_093308536.1">
    <property type="nucleotide sequence ID" value="NZ_FNYH01000002.1"/>
</dbReference>
<dbReference type="SUPFAM" id="SSF51735">
    <property type="entry name" value="NAD(P)-binding Rossmann-fold domains"/>
    <property type="match status" value="1"/>
</dbReference>
<dbReference type="Gene3D" id="3.40.50.720">
    <property type="entry name" value="NAD(P)-binding Rossmann-like Domain"/>
    <property type="match status" value="1"/>
</dbReference>
<dbReference type="PANTHER" id="PTHR43677:SF1">
    <property type="entry name" value="ACRYLYL-COA REDUCTASE ACUI-RELATED"/>
    <property type="match status" value="1"/>
</dbReference>
<dbReference type="Gene3D" id="3.90.180.10">
    <property type="entry name" value="Medium-chain alcohol dehydrogenases, catalytic domain"/>
    <property type="match status" value="1"/>
</dbReference>
<dbReference type="InterPro" id="IPR011032">
    <property type="entry name" value="GroES-like_sf"/>
</dbReference>
<sequence length="327" mass="34675">MPFDALVLRQHEGKTQAQVESLELDALPAGDVLIKVDYSSLNYKDGLAITGKGKIVRDFPMVPGVDLAGEVVESEADAYPVGSQVILTGWSVGERYWGGYAQYMRVQSKWLVPLPDGLSTREAMILGTAGLTAQLCVQRLQNAGITPDQGPVIVTGASGGVGSLAVSLLAQQGFKVHALSTKAQASAQLKALGAEEVILWADFMQEAPKMLEKSIWAAGVDTVGGDTLAKVLAQTQYNACIAAVGLAQSPALNTSVMPFILRGASLLGVDSVMQPYAQRLAAWEALAKNMAREHLQSVAAEICLAELPEYAEAITEGKIRGRVLVKL</sequence>
<dbReference type="GO" id="GO:0043957">
    <property type="term" value="F:acryloyl-CoA reductase (NADPH) activity"/>
    <property type="evidence" value="ECO:0007669"/>
    <property type="project" value="TreeGrafter"/>
</dbReference>
<feature type="domain" description="Enoyl reductase (ER)" evidence="1">
    <location>
        <begin position="17"/>
        <end position="325"/>
    </location>
</feature>
<name>A0A1H6R375_9GAMM</name>
<proteinExistence type="predicted"/>
<evidence type="ECO:0000259" key="1">
    <source>
        <dbReference type="SMART" id="SM00829"/>
    </source>
</evidence>
<dbReference type="InterPro" id="IPR051397">
    <property type="entry name" value="Zn-ADH-like_protein"/>
</dbReference>
<gene>
    <name evidence="2" type="ORF">SAMN05421831_102194</name>
</gene>
<dbReference type="STRING" id="64971.SAMN05421831_102194"/>
<dbReference type="AlphaFoldDB" id="A0A1H6R375"/>
<dbReference type="CDD" id="cd08288">
    <property type="entry name" value="MDR_yhdh"/>
    <property type="match status" value="1"/>
</dbReference>
<dbReference type="Pfam" id="PF08240">
    <property type="entry name" value="ADH_N"/>
    <property type="match status" value="1"/>
</dbReference>
<dbReference type="SUPFAM" id="SSF50129">
    <property type="entry name" value="GroES-like"/>
    <property type="match status" value="1"/>
</dbReference>
<dbReference type="OrthoDB" id="9782155at2"/>
<dbReference type="InterPro" id="IPR020843">
    <property type="entry name" value="ER"/>
</dbReference>
<dbReference type="Proteomes" id="UP000242999">
    <property type="component" value="Unassembled WGS sequence"/>
</dbReference>
<dbReference type="InterPro" id="IPR013149">
    <property type="entry name" value="ADH-like_C"/>
</dbReference>
<organism evidence="2 3">
    <name type="scientific">Allopseudospirillum japonicum</name>
    <dbReference type="NCBI Taxonomy" id="64971"/>
    <lineage>
        <taxon>Bacteria</taxon>
        <taxon>Pseudomonadati</taxon>
        <taxon>Pseudomonadota</taxon>
        <taxon>Gammaproteobacteria</taxon>
        <taxon>Oceanospirillales</taxon>
        <taxon>Oceanospirillaceae</taxon>
        <taxon>Allopseudospirillum</taxon>
    </lineage>
</organism>
<evidence type="ECO:0000313" key="3">
    <source>
        <dbReference type="Proteomes" id="UP000242999"/>
    </source>
</evidence>
<evidence type="ECO:0000313" key="2">
    <source>
        <dbReference type="EMBL" id="SEI46957.1"/>
    </source>
</evidence>
<reference evidence="3" key="1">
    <citation type="submission" date="2016-10" db="EMBL/GenBank/DDBJ databases">
        <authorList>
            <person name="Varghese N."/>
            <person name="Submissions S."/>
        </authorList>
    </citation>
    <scope>NUCLEOTIDE SEQUENCE [LARGE SCALE GENOMIC DNA]</scope>
    <source>
        <strain evidence="3">DSM 7165</strain>
    </source>
</reference>
<dbReference type="NCBIfam" id="TIGR02823">
    <property type="entry name" value="oxido_YhdH"/>
    <property type="match status" value="1"/>
</dbReference>
<dbReference type="InterPro" id="IPR014188">
    <property type="entry name" value="Acrylyl-CoA_reductase_AcuI"/>
</dbReference>